<evidence type="ECO:0000313" key="3">
    <source>
        <dbReference type="EMBL" id="CAL7943910.1"/>
    </source>
</evidence>
<evidence type="ECO:0000313" key="4">
    <source>
        <dbReference type="Proteomes" id="UP001642520"/>
    </source>
</evidence>
<feature type="compositionally biased region" description="Basic and acidic residues" evidence="1">
    <location>
        <begin position="43"/>
        <end position="74"/>
    </location>
</feature>
<feature type="region of interest" description="Disordered" evidence="1">
    <location>
        <begin position="254"/>
        <end position="322"/>
    </location>
</feature>
<keyword evidence="4" id="KW-1185">Reference proteome</keyword>
<feature type="compositionally biased region" description="Basic and acidic residues" evidence="1">
    <location>
        <begin position="18"/>
        <end position="35"/>
    </location>
</feature>
<gene>
    <name evidence="3" type="ORF">XYLVIOL_LOCUS6365</name>
</gene>
<evidence type="ECO:0000256" key="2">
    <source>
        <dbReference type="SAM" id="Phobius"/>
    </source>
</evidence>
<proteinExistence type="predicted"/>
<organism evidence="3 4">
    <name type="scientific">Xylocopa violacea</name>
    <name type="common">Violet carpenter bee</name>
    <name type="synonym">Apis violacea</name>
    <dbReference type="NCBI Taxonomy" id="135666"/>
    <lineage>
        <taxon>Eukaryota</taxon>
        <taxon>Metazoa</taxon>
        <taxon>Ecdysozoa</taxon>
        <taxon>Arthropoda</taxon>
        <taxon>Hexapoda</taxon>
        <taxon>Insecta</taxon>
        <taxon>Pterygota</taxon>
        <taxon>Neoptera</taxon>
        <taxon>Endopterygota</taxon>
        <taxon>Hymenoptera</taxon>
        <taxon>Apocrita</taxon>
        <taxon>Aculeata</taxon>
        <taxon>Apoidea</taxon>
        <taxon>Anthophila</taxon>
        <taxon>Apidae</taxon>
        <taxon>Xylocopa</taxon>
        <taxon>Xylocopa</taxon>
    </lineage>
</organism>
<feature type="compositionally biased region" description="Polar residues" evidence="1">
    <location>
        <begin position="77"/>
        <end position="86"/>
    </location>
</feature>
<evidence type="ECO:0000256" key="1">
    <source>
        <dbReference type="SAM" id="MobiDB-lite"/>
    </source>
</evidence>
<dbReference type="EMBL" id="CAXAJV020001293">
    <property type="protein sequence ID" value="CAL7943910.1"/>
    <property type="molecule type" value="Genomic_DNA"/>
</dbReference>
<feature type="transmembrane region" description="Helical" evidence="2">
    <location>
        <begin position="371"/>
        <end position="391"/>
    </location>
</feature>
<keyword evidence="2" id="KW-0472">Membrane</keyword>
<sequence>MENEKVMSKMLTGATEYEVEKTREPDQQKLAERDALVTQSVDFPKRADQTFQELSERTSSEKEARRSRELKEESDSLETQVSNEKPATTAIDARAILPGFEKLEKTSGTASKLETVTVTTTREDTVKPDEIVTRETYVTEGLPAGFEDATRTTVSKVQRSVTDEVVSKETVVKTMTTVRCFATESSGMDRMQRTVRTFMSSGDYGDVPIPVVKQPQTRDPLPFSVEQFSTKTAKSTAEIAGSWAHSSLTDRSFLSDEKAEQWESQTFSQDTSPGSGNGDIYTKNGSSRHDLNSDTDSDGSPRSRRRSPSKRCTLGSSSGSDVALHEGAELSPLEDDQGTALTANLLSKQCTYPANQVTRETRSETENVNHAGFQFSFSFFFLLYAFIVLYASSACIRTVYRFCFDTGLWLRDTY</sequence>
<reference evidence="3 4" key="1">
    <citation type="submission" date="2024-08" db="EMBL/GenBank/DDBJ databases">
        <authorList>
            <person name="Will J Nash"/>
            <person name="Angela Man"/>
            <person name="Seanna McTaggart"/>
            <person name="Kendall Baker"/>
            <person name="Tom Barker"/>
            <person name="Leah Catchpole"/>
            <person name="Alex Durrant"/>
            <person name="Karim Gharbi"/>
            <person name="Naomi Irish"/>
            <person name="Gemy Kaithakottil"/>
            <person name="Debby Ku"/>
            <person name="Aaliyah Providence"/>
            <person name="Felix Shaw"/>
            <person name="David Swarbreck"/>
            <person name="Chris Watkins"/>
            <person name="Ann M. McCartney"/>
            <person name="Giulio Formenti"/>
            <person name="Alice Mouton"/>
            <person name="Noel Vella"/>
            <person name="Bjorn M von Reumont"/>
            <person name="Adriana Vella"/>
            <person name="Wilfried Haerty"/>
        </authorList>
    </citation>
    <scope>NUCLEOTIDE SEQUENCE [LARGE SCALE GENOMIC DNA]</scope>
</reference>
<comment type="caution">
    <text evidence="3">The sequence shown here is derived from an EMBL/GenBank/DDBJ whole genome shotgun (WGS) entry which is preliminary data.</text>
</comment>
<keyword evidence="2" id="KW-1133">Transmembrane helix</keyword>
<name>A0ABP1NS92_XYLVO</name>
<feature type="compositionally biased region" description="Polar residues" evidence="1">
    <location>
        <begin position="262"/>
        <end position="274"/>
    </location>
</feature>
<accession>A0ABP1NS92</accession>
<protein>
    <submittedName>
        <fullName evidence="3">Uncharacterized protein</fullName>
    </submittedName>
</protein>
<dbReference type="Proteomes" id="UP001642520">
    <property type="component" value="Unassembled WGS sequence"/>
</dbReference>
<feature type="region of interest" description="Disordered" evidence="1">
    <location>
        <begin position="1"/>
        <end position="90"/>
    </location>
</feature>
<keyword evidence="2" id="KW-0812">Transmembrane</keyword>